<dbReference type="EMBL" id="FCNP01000050">
    <property type="protein sequence ID" value="CVI64011.1"/>
    <property type="molecule type" value="Genomic_DNA"/>
</dbReference>
<dbReference type="Gene3D" id="3.20.20.140">
    <property type="entry name" value="Metal-dependent hydrolases"/>
    <property type="match status" value="1"/>
</dbReference>
<protein>
    <submittedName>
        <fullName evidence="1">Phosphoesterase PHP domain protein</fullName>
    </submittedName>
</protein>
<keyword evidence="2" id="KW-1185">Reference proteome</keyword>
<dbReference type="InterPro" id="IPR016195">
    <property type="entry name" value="Pol/histidinol_Pase-like"/>
</dbReference>
<reference evidence="1" key="1">
    <citation type="submission" date="2016-01" db="EMBL/GenBank/DDBJ databases">
        <authorList>
            <person name="Regsiter A."/>
            <person name="william w."/>
        </authorList>
    </citation>
    <scope>NUCLEOTIDE SEQUENCE</scope>
    <source>
        <strain evidence="1">NCPPB 1641</strain>
    </source>
</reference>
<name>A0A1S7UBQ4_9HYPH</name>
<accession>A0A1S7UBQ4</accession>
<dbReference type="AlphaFoldDB" id="A0A1S7UBQ4"/>
<dbReference type="Proteomes" id="UP000192140">
    <property type="component" value="Unassembled WGS sequence"/>
</dbReference>
<comment type="caution">
    <text evidence="1">The sequence shown here is derived from an EMBL/GenBank/DDBJ whole genome shotgun (WGS) entry which is preliminary data.</text>
</comment>
<sequence length="320" mass="35441">MTAKYYNPYNNVGDDGRWLKAQFHCHNWRLPSTEEKEEGFADILIEYKAAGYDLVMHSGQQGWYDTSTASAEVGVATVNGQEYIDYDGILLVGSTSFFSGEPQTAVDACRAQGGFAIHCHPNQAPRYDATGRQLHLSQDQARALRGLAGVEVFNGFFERRPSSAVSYGGGLATDYWDEMLSKGHKLWGFGGDDSHFRSEINVGWTYIFARDTGLAAVKSAVSEGALYASTGLTLYDFFFDGKMLRVEADLAHRRTGDVRYQVIGPNGRLLHEQRGAMLEYPLPASDPDYVRVEACSADGAMLWSQPLLREDIFGPESLEL</sequence>
<organism evidence="1 2">
    <name type="scientific">Agrobacterium deltaense NCPPB 1641</name>
    <dbReference type="NCBI Taxonomy" id="1183425"/>
    <lineage>
        <taxon>Bacteria</taxon>
        <taxon>Pseudomonadati</taxon>
        <taxon>Pseudomonadota</taxon>
        <taxon>Alphaproteobacteria</taxon>
        <taxon>Hyphomicrobiales</taxon>
        <taxon>Rhizobiaceae</taxon>
        <taxon>Rhizobium/Agrobacterium group</taxon>
        <taxon>Agrobacterium</taxon>
    </lineage>
</organism>
<evidence type="ECO:0000313" key="2">
    <source>
        <dbReference type="Proteomes" id="UP000192140"/>
    </source>
</evidence>
<proteinExistence type="predicted"/>
<dbReference type="SUPFAM" id="SSF89550">
    <property type="entry name" value="PHP domain-like"/>
    <property type="match status" value="1"/>
</dbReference>
<dbReference type="RefSeq" id="WP_080855311.1">
    <property type="nucleotide sequence ID" value="NZ_LT009777.1"/>
</dbReference>
<gene>
    <name evidence="1" type="ORF">AGR7A_pAt30069</name>
</gene>
<evidence type="ECO:0000313" key="1">
    <source>
        <dbReference type="EMBL" id="CVI64011.1"/>
    </source>
</evidence>